<feature type="compositionally biased region" description="Basic and acidic residues" evidence="1">
    <location>
        <begin position="486"/>
        <end position="502"/>
    </location>
</feature>
<evidence type="ECO:0000313" key="2">
    <source>
        <dbReference type="EMBL" id="KAG1782283.1"/>
    </source>
</evidence>
<feature type="region of interest" description="Disordered" evidence="1">
    <location>
        <begin position="1"/>
        <end position="426"/>
    </location>
</feature>
<feature type="compositionally biased region" description="Basic and acidic residues" evidence="1">
    <location>
        <begin position="299"/>
        <end position="327"/>
    </location>
</feature>
<feature type="compositionally biased region" description="Basic and acidic residues" evidence="1">
    <location>
        <begin position="333"/>
        <end position="408"/>
    </location>
</feature>
<keyword evidence="3" id="KW-1185">Reference proteome</keyword>
<proteinExistence type="predicted"/>
<dbReference type="OrthoDB" id="2668062at2759"/>
<organism evidence="2 3">
    <name type="scientific">Suillus placidus</name>
    <dbReference type="NCBI Taxonomy" id="48579"/>
    <lineage>
        <taxon>Eukaryota</taxon>
        <taxon>Fungi</taxon>
        <taxon>Dikarya</taxon>
        <taxon>Basidiomycota</taxon>
        <taxon>Agaricomycotina</taxon>
        <taxon>Agaricomycetes</taxon>
        <taxon>Agaricomycetidae</taxon>
        <taxon>Boletales</taxon>
        <taxon>Suillineae</taxon>
        <taxon>Suillaceae</taxon>
        <taxon>Suillus</taxon>
    </lineage>
</organism>
<dbReference type="Proteomes" id="UP000714275">
    <property type="component" value="Unassembled WGS sequence"/>
</dbReference>
<protein>
    <submittedName>
        <fullName evidence="2">Uncharacterized protein</fullName>
    </submittedName>
</protein>
<feature type="region of interest" description="Disordered" evidence="1">
    <location>
        <begin position="459"/>
        <end position="521"/>
    </location>
</feature>
<reference evidence="2" key="1">
    <citation type="journal article" date="2020" name="New Phytol.">
        <title>Comparative genomics reveals dynamic genome evolution in host specialist ectomycorrhizal fungi.</title>
        <authorList>
            <person name="Lofgren L.A."/>
            <person name="Nguyen N.H."/>
            <person name="Vilgalys R."/>
            <person name="Ruytinx J."/>
            <person name="Liao H.L."/>
            <person name="Branco S."/>
            <person name="Kuo A."/>
            <person name="LaButti K."/>
            <person name="Lipzen A."/>
            <person name="Andreopoulos W."/>
            <person name="Pangilinan J."/>
            <person name="Riley R."/>
            <person name="Hundley H."/>
            <person name="Na H."/>
            <person name="Barry K."/>
            <person name="Grigoriev I.V."/>
            <person name="Stajich J.E."/>
            <person name="Kennedy P.G."/>
        </authorList>
    </citation>
    <scope>NUCLEOTIDE SEQUENCE</scope>
    <source>
        <strain evidence="2">DOB743</strain>
    </source>
</reference>
<feature type="compositionally biased region" description="Basic and acidic residues" evidence="1">
    <location>
        <begin position="466"/>
        <end position="478"/>
    </location>
</feature>
<accession>A0A9P7D7W0</accession>
<feature type="compositionally biased region" description="Basic and acidic residues" evidence="1">
    <location>
        <begin position="266"/>
        <end position="277"/>
    </location>
</feature>
<evidence type="ECO:0000313" key="3">
    <source>
        <dbReference type="Proteomes" id="UP000714275"/>
    </source>
</evidence>
<sequence length="521" mass="57997">MASERPIITGIAPPADPARLKPSNAATKVKKAADKALKAPPPSSSDDDKSEGELPVVPPAPKSCKPTMRVEIVAPPPSRPFKFVAPPSRPFKVVPKPEPTPARSEVIEVTSAEENTIEEPDTEYEEGRGKKRKLKSTNTSRASKKPALSKEKTNASKVGKKGTQAKAHKAPPLLTSIASPTKGGPLSPLTVGSSSVVTSPAPEAVAPMRLRDGPSNGHTEAQRIKPHPITKESKGKMKCALRMAYTHSDESEVDEVDVPAETSQEDLTKELHDDRPAVDQQEPPQIANPVEDLPNATDNSHDPHEPLPEPPHHDPREGVQQDPHKGDPPCNRELQHEVVPDRRYNNHEVDPLWELHQEGIPDRHEGDPPREPHREVIPDCSDNPREGDPLRNSREPRDTFRRDPRDPLPDPWQPLHGHSREPWYMQDPMRRDRELNDHDALHPRDAFYYRDTRNLRYTGLQAPDHYGPEPRTDSEFTGRDSSPASELHRDALYGHGERERTYPSHYSPVLGPDYGREGGYA</sequence>
<gene>
    <name evidence="2" type="ORF">EV702DRAFT_1191940</name>
</gene>
<feature type="compositionally biased region" description="Acidic residues" evidence="1">
    <location>
        <begin position="115"/>
        <end position="124"/>
    </location>
</feature>
<name>A0A9P7D7W0_9AGAM</name>
<evidence type="ECO:0000256" key="1">
    <source>
        <dbReference type="SAM" id="MobiDB-lite"/>
    </source>
</evidence>
<dbReference type="EMBL" id="JABBWD010000003">
    <property type="protein sequence ID" value="KAG1782283.1"/>
    <property type="molecule type" value="Genomic_DNA"/>
</dbReference>
<comment type="caution">
    <text evidence="2">The sequence shown here is derived from an EMBL/GenBank/DDBJ whole genome shotgun (WGS) entry which is preliminary data.</text>
</comment>
<dbReference type="AlphaFoldDB" id="A0A9P7D7W0"/>